<dbReference type="GO" id="GO:0030091">
    <property type="term" value="P:protein repair"/>
    <property type="evidence" value="ECO:0007669"/>
    <property type="project" value="InterPro"/>
</dbReference>
<dbReference type="GO" id="GO:0006979">
    <property type="term" value="P:response to oxidative stress"/>
    <property type="evidence" value="ECO:0007669"/>
    <property type="project" value="InterPro"/>
</dbReference>
<dbReference type="PANTHER" id="PTHR10173:SF57">
    <property type="entry name" value="PEPTIDE-METHIONINE (R)-S-OXIDE REDUCTASE"/>
    <property type="match status" value="1"/>
</dbReference>
<evidence type="ECO:0000313" key="6">
    <source>
        <dbReference type="Proteomes" id="UP000249417"/>
    </source>
</evidence>
<comment type="catalytic activity">
    <reaction evidence="3">
        <text>L-methionyl-[protein] + [thioredoxin]-disulfide + H2O = L-methionyl-(R)-S-oxide-[protein] + [thioredoxin]-dithiol</text>
        <dbReference type="Rhea" id="RHEA:24164"/>
        <dbReference type="Rhea" id="RHEA-COMP:10698"/>
        <dbReference type="Rhea" id="RHEA-COMP:10700"/>
        <dbReference type="Rhea" id="RHEA-COMP:12313"/>
        <dbReference type="Rhea" id="RHEA-COMP:12314"/>
        <dbReference type="ChEBI" id="CHEBI:15377"/>
        <dbReference type="ChEBI" id="CHEBI:16044"/>
        <dbReference type="ChEBI" id="CHEBI:29950"/>
        <dbReference type="ChEBI" id="CHEBI:45764"/>
        <dbReference type="ChEBI" id="CHEBI:50058"/>
        <dbReference type="EC" id="1.8.4.12"/>
    </reaction>
</comment>
<gene>
    <name evidence="5" type="ORF">DI551_03200</name>
</gene>
<dbReference type="Proteomes" id="UP000249417">
    <property type="component" value="Unassembled WGS sequence"/>
</dbReference>
<dbReference type="InterPro" id="IPR002579">
    <property type="entry name" value="Met_Sox_Rdtase_MsrB_dom"/>
</dbReference>
<keyword evidence="2" id="KW-0560">Oxidoreductase</keyword>
<feature type="domain" description="MsrB" evidence="4">
    <location>
        <begin position="58"/>
        <end position="180"/>
    </location>
</feature>
<dbReference type="EMBL" id="QFQB01000012">
    <property type="protein sequence ID" value="PZQ47456.1"/>
    <property type="molecule type" value="Genomic_DNA"/>
</dbReference>
<evidence type="ECO:0000313" key="5">
    <source>
        <dbReference type="EMBL" id="PZQ47456.1"/>
    </source>
</evidence>
<comment type="caution">
    <text evidence="5">The sequence shown here is derived from an EMBL/GenBank/DDBJ whole genome shotgun (WGS) entry which is preliminary data.</text>
</comment>
<evidence type="ECO:0000256" key="3">
    <source>
        <dbReference type="ARBA" id="ARBA00048488"/>
    </source>
</evidence>
<dbReference type="AlphaFoldDB" id="A0A2W5N234"/>
<dbReference type="InterPro" id="IPR006311">
    <property type="entry name" value="TAT_signal"/>
</dbReference>
<dbReference type="InterPro" id="IPR028427">
    <property type="entry name" value="Met_Sox_Rdtase_MsrB"/>
</dbReference>
<dbReference type="GO" id="GO:0033743">
    <property type="term" value="F:peptide-methionine (R)-S-oxide reductase activity"/>
    <property type="evidence" value="ECO:0007669"/>
    <property type="project" value="UniProtKB-EC"/>
</dbReference>
<name>A0A2W5N234_9BACT</name>
<sequence>MKHGFNQGRNVMIDRRGFITALLSAAAIALLPGKAMADLINFNFLKQKGADFPYKLTDAQWREKLGEQGYAVLREGSNEDAGTSPLLRQRGKGVYACRGCGVELFASASKLMTNDFPTFRAPIDPKRLGLSTDFKIILPRPEVHCKNCGSHLGYKYTVNGEGAELWRYVMNGASLMFISS</sequence>
<dbReference type="GO" id="GO:0005737">
    <property type="term" value="C:cytoplasm"/>
    <property type="evidence" value="ECO:0007669"/>
    <property type="project" value="TreeGrafter"/>
</dbReference>
<accession>A0A2W5N234</accession>
<dbReference type="InterPro" id="IPR011057">
    <property type="entry name" value="Mss4-like_sf"/>
</dbReference>
<dbReference type="PANTHER" id="PTHR10173">
    <property type="entry name" value="METHIONINE SULFOXIDE REDUCTASE"/>
    <property type="match status" value="1"/>
</dbReference>
<protein>
    <recommendedName>
        <fullName evidence="1">peptide-methionine (R)-S-oxide reductase</fullName>
        <ecNumber evidence="1">1.8.4.12</ecNumber>
    </recommendedName>
</protein>
<reference evidence="5 6" key="1">
    <citation type="submission" date="2017-08" db="EMBL/GenBank/DDBJ databases">
        <title>Infants hospitalized years apart are colonized by the same room-sourced microbial strains.</title>
        <authorList>
            <person name="Brooks B."/>
            <person name="Olm M.R."/>
            <person name="Firek B.A."/>
            <person name="Baker R."/>
            <person name="Thomas B.C."/>
            <person name="Morowitz M.J."/>
            <person name="Banfield J.F."/>
        </authorList>
    </citation>
    <scope>NUCLEOTIDE SEQUENCE [LARGE SCALE GENOMIC DNA]</scope>
    <source>
        <strain evidence="5">S2_005_002_R2_29</strain>
    </source>
</reference>
<dbReference type="SUPFAM" id="SSF51316">
    <property type="entry name" value="Mss4-like"/>
    <property type="match status" value="1"/>
</dbReference>
<dbReference type="EC" id="1.8.4.12" evidence="1"/>
<organism evidence="5 6">
    <name type="scientific">Micavibrio aeruginosavorus</name>
    <dbReference type="NCBI Taxonomy" id="349221"/>
    <lineage>
        <taxon>Bacteria</taxon>
        <taxon>Pseudomonadati</taxon>
        <taxon>Bdellovibrionota</taxon>
        <taxon>Bdellovibrionia</taxon>
        <taxon>Bdellovibrionales</taxon>
        <taxon>Pseudobdellovibrionaceae</taxon>
        <taxon>Micavibrio</taxon>
    </lineage>
</organism>
<dbReference type="PROSITE" id="PS51790">
    <property type="entry name" value="MSRB"/>
    <property type="match status" value="1"/>
</dbReference>
<evidence type="ECO:0000256" key="2">
    <source>
        <dbReference type="ARBA" id="ARBA00023002"/>
    </source>
</evidence>
<evidence type="ECO:0000259" key="4">
    <source>
        <dbReference type="PROSITE" id="PS51790"/>
    </source>
</evidence>
<dbReference type="Pfam" id="PF01641">
    <property type="entry name" value="SelR"/>
    <property type="match status" value="1"/>
</dbReference>
<dbReference type="Gene3D" id="2.170.150.20">
    <property type="entry name" value="Peptide methionine sulfoxide reductase"/>
    <property type="match status" value="1"/>
</dbReference>
<dbReference type="PROSITE" id="PS51318">
    <property type="entry name" value="TAT"/>
    <property type="match status" value="1"/>
</dbReference>
<evidence type="ECO:0000256" key="1">
    <source>
        <dbReference type="ARBA" id="ARBA00012499"/>
    </source>
</evidence>
<proteinExistence type="predicted"/>